<organism evidence="1 2">
    <name type="scientific">Zhongshania borealis</name>
    <dbReference type="NCBI Taxonomy" id="889488"/>
    <lineage>
        <taxon>Bacteria</taxon>
        <taxon>Pseudomonadati</taxon>
        <taxon>Pseudomonadota</taxon>
        <taxon>Gammaproteobacteria</taxon>
        <taxon>Cellvibrionales</taxon>
        <taxon>Spongiibacteraceae</taxon>
        <taxon>Zhongshania</taxon>
    </lineage>
</organism>
<dbReference type="RefSeq" id="WP_344932536.1">
    <property type="nucleotide sequence ID" value="NZ_BAABDM010000001.1"/>
</dbReference>
<keyword evidence="2" id="KW-1185">Reference proteome</keyword>
<dbReference type="Proteomes" id="UP001500392">
    <property type="component" value="Unassembled WGS sequence"/>
</dbReference>
<comment type="caution">
    <text evidence="1">The sequence shown here is derived from an EMBL/GenBank/DDBJ whole genome shotgun (WGS) entry which is preliminary data.</text>
</comment>
<sequence length="64" mass="7223">MKVAISLQLSSDAYAEIHLAFTREAICKLVDLHLKDIIHEFNSLEFEARTNQKTGCESKGSEEI</sequence>
<evidence type="ECO:0000313" key="1">
    <source>
        <dbReference type="EMBL" id="GAA4087535.1"/>
    </source>
</evidence>
<proteinExistence type="predicted"/>
<evidence type="ECO:0000313" key="2">
    <source>
        <dbReference type="Proteomes" id="UP001500392"/>
    </source>
</evidence>
<name>A0ABP7WET5_9GAMM</name>
<dbReference type="EMBL" id="BAABDM010000001">
    <property type="protein sequence ID" value="GAA4087535.1"/>
    <property type="molecule type" value="Genomic_DNA"/>
</dbReference>
<protein>
    <submittedName>
        <fullName evidence="1">Uncharacterized protein</fullName>
    </submittedName>
</protein>
<accession>A0ABP7WET5</accession>
<gene>
    <name evidence="1" type="ORF">GCM10022414_07870</name>
</gene>
<reference evidence="2" key="1">
    <citation type="journal article" date="2019" name="Int. J. Syst. Evol. Microbiol.">
        <title>The Global Catalogue of Microorganisms (GCM) 10K type strain sequencing project: providing services to taxonomists for standard genome sequencing and annotation.</title>
        <authorList>
            <consortium name="The Broad Institute Genomics Platform"/>
            <consortium name="The Broad Institute Genome Sequencing Center for Infectious Disease"/>
            <person name="Wu L."/>
            <person name="Ma J."/>
        </authorList>
    </citation>
    <scope>NUCLEOTIDE SEQUENCE [LARGE SCALE GENOMIC DNA]</scope>
    <source>
        <strain evidence="2">JCM 17304</strain>
    </source>
</reference>